<gene>
    <name evidence="1" type="ORF">L915_02929</name>
</gene>
<proteinExistence type="predicted"/>
<protein>
    <submittedName>
        <fullName evidence="1">Uncharacterized protein</fullName>
    </submittedName>
</protein>
<dbReference type="Proteomes" id="UP000053236">
    <property type="component" value="Unassembled WGS sequence"/>
</dbReference>
<sequence length="40" mass="4444">MTPNRRHSGDIVKYMYMYAGSGSSPELLPADGFQTSLCDF</sequence>
<dbReference type="EMBL" id="KI684776">
    <property type="protein sequence ID" value="ETK93951.1"/>
    <property type="molecule type" value="Genomic_DNA"/>
</dbReference>
<organism evidence="1">
    <name type="scientific">Phytophthora nicotianae</name>
    <name type="common">Potato buckeye rot agent</name>
    <name type="synonym">Phytophthora parasitica</name>
    <dbReference type="NCBI Taxonomy" id="4792"/>
    <lineage>
        <taxon>Eukaryota</taxon>
        <taxon>Sar</taxon>
        <taxon>Stramenopiles</taxon>
        <taxon>Oomycota</taxon>
        <taxon>Peronosporomycetes</taxon>
        <taxon>Peronosporales</taxon>
        <taxon>Peronosporaceae</taxon>
        <taxon>Phytophthora</taxon>
    </lineage>
</organism>
<dbReference type="AlphaFoldDB" id="W2HHK7"/>
<accession>W2HHK7</accession>
<evidence type="ECO:0000313" key="1">
    <source>
        <dbReference type="EMBL" id="ETK93951.1"/>
    </source>
</evidence>
<reference evidence="1" key="1">
    <citation type="submission" date="2013-11" db="EMBL/GenBank/DDBJ databases">
        <title>The Genome Sequence of Phytophthora parasitica CJ02B3.</title>
        <authorList>
            <consortium name="The Broad Institute Genomics Platform"/>
            <person name="Russ C."/>
            <person name="Tyler B."/>
            <person name="Panabieres F."/>
            <person name="Shan W."/>
            <person name="Tripathy S."/>
            <person name="Grunwald N."/>
            <person name="Machado M."/>
            <person name="Johnson C.S."/>
            <person name="Arredondo F."/>
            <person name="Hong C."/>
            <person name="Coffey M."/>
            <person name="Young S.K."/>
            <person name="Zeng Q."/>
            <person name="Gargeya S."/>
            <person name="Fitzgerald M."/>
            <person name="Abouelleil A."/>
            <person name="Alvarado L."/>
            <person name="Chapman S.B."/>
            <person name="Gainer-Dewar J."/>
            <person name="Goldberg J."/>
            <person name="Griggs A."/>
            <person name="Gujja S."/>
            <person name="Hansen M."/>
            <person name="Howarth C."/>
            <person name="Imamovic A."/>
            <person name="Ireland A."/>
            <person name="Larimer J."/>
            <person name="McCowan C."/>
            <person name="Murphy C."/>
            <person name="Pearson M."/>
            <person name="Poon T.W."/>
            <person name="Priest M."/>
            <person name="Roberts A."/>
            <person name="Saif S."/>
            <person name="Shea T."/>
            <person name="Sykes S."/>
            <person name="Wortman J."/>
            <person name="Nusbaum C."/>
            <person name="Birren B."/>
        </authorList>
    </citation>
    <scope>NUCLEOTIDE SEQUENCE [LARGE SCALE GENOMIC DNA]</scope>
    <source>
        <strain evidence="1">CJ02B3</strain>
    </source>
</reference>
<name>W2HHK7_PHYNI</name>